<organism evidence="2 3">
    <name type="scientific">Amycolatopsis plumensis</name>
    <dbReference type="NCBI Taxonomy" id="236508"/>
    <lineage>
        <taxon>Bacteria</taxon>
        <taxon>Bacillati</taxon>
        <taxon>Actinomycetota</taxon>
        <taxon>Actinomycetes</taxon>
        <taxon>Pseudonocardiales</taxon>
        <taxon>Pseudonocardiaceae</taxon>
        <taxon>Amycolatopsis</taxon>
    </lineage>
</organism>
<proteinExistence type="predicted"/>
<reference evidence="2 3" key="1">
    <citation type="submission" date="2024-09" db="EMBL/GenBank/DDBJ databases">
        <authorList>
            <person name="Sun Q."/>
            <person name="Mori K."/>
        </authorList>
    </citation>
    <scope>NUCLEOTIDE SEQUENCE [LARGE SCALE GENOMIC DNA]</scope>
    <source>
        <strain evidence="2 3">JCM 13852</strain>
    </source>
</reference>
<comment type="caution">
    <text evidence="2">The sequence shown here is derived from an EMBL/GenBank/DDBJ whole genome shotgun (WGS) entry which is preliminary data.</text>
</comment>
<evidence type="ECO:0000256" key="1">
    <source>
        <dbReference type="SAM" id="Phobius"/>
    </source>
</evidence>
<dbReference type="EMBL" id="JBHMBK010000036">
    <property type="protein sequence ID" value="MFB9689379.1"/>
    <property type="molecule type" value="Genomic_DNA"/>
</dbReference>
<evidence type="ECO:0000313" key="3">
    <source>
        <dbReference type="Proteomes" id="UP001589535"/>
    </source>
</evidence>
<sequence length="278" mass="29856">MDVCGPALPVDPRLPGEPTVLEVGRTRLWLGRRGVAVWLPTRLLALRIGGRAITGRGTPTYLVVIVVLWASAGALFQGVELPGRTAVGAVLFAVFQVSRWRIAQRRDQAAEQAVGAGAPLPLRSAVRRVGWWYLSSAAITFAGGAALCAAAFLTEPQFAWKHWYPPSVAIGVHTCALAAGAGATALVLGRVLRGPVIAEDETSRLVDGLLRAEDPYRFAPCAVYAVLAMPIFVVDWAWPGPLGWSALAYLAIVAGLQVTGWFVTRHRYRRLPPGCYGR</sequence>
<keyword evidence="1" id="KW-0472">Membrane</keyword>
<feature type="transmembrane region" description="Helical" evidence="1">
    <location>
        <begin position="85"/>
        <end position="102"/>
    </location>
</feature>
<feature type="transmembrane region" description="Helical" evidence="1">
    <location>
        <begin position="61"/>
        <end position="79"/>
    </location>
</feature>
<evidence type="ECO:0000313" key="2">
    <source>
        <dbReference type="EMBL" id="MFB9689379.1"/>
    </source>
</evidence>
<dbReference type="Proteomes" id="UP001589535">
    <property type="component" value="Unassembled WGS sequence"/>
</dbReference>
<evidence type="ECO:0008006" key="4">
    <source>
        <dbReference type="Google" id="ProtNLM"/>
    </source>
</evidence>
<feature type="transmembrane region" description="Helical" evidence="1">
    <location>
        <begin position="218"/>
        <end position="238"/>
    </location>
</feature>
<keyword evidence="1" id="KW-1133">Transmembrane helix</keyword>
<feature type="transmembrane region" description="Helical" evidence="1">
    <location>
        <begin position="168"/>
        <end position="188"/>
    </location>
</feature>
<dbReference type="RefSeq" id="WP_378203010.1">
    <property type="nucleotide sequence ID" value="NZ_JBHMBK010000036.1"/>
</dbReference>
<feature type="transmembrane region" description="Helical" evidence="1">
    <location>
        <begin position="244"/>
        <end position="263"/>
    </location>
</feature>
<keyword evidence="3" id="KW-1185">Reference proteome</keyword>
<name>A0ABV5UE69_9PSEU</name>
<protein>
    <recommendedName>
        <fullName evidence="4">Integral membrane protein</fullName>
    </recommendedName>
</protein>
<keyword evidence="1" id="KW-0812">Transmembrane</keyword>
<gene>
    <name evidence="2" type="ORF">ACFFTO_34835</name>
</gene>
<accession>A0ABV5UE69</accession>
<feature type="transmembrane region" description="Helical" evidence="1">
    <location>
        <begin position="131"/>
        <end position="153"/>
    </location>
</feature>